<keyword evidence="1" id="KW-0732">Signal</keyword>
<name>A0AAV7C9D7_ENGPU</name>
<feature type="chain" id="PRO_5043462382" evidence="1">
    <location>
        <begin position="29"/>
        <end position="188"/>
    </location>
</feature>
<feature type="signal peptide" evidence="1">
    <location>
        <begin position="1"/>
        <end position="28"/>
    </location>
</feature>
<evidence type="ECO:0000313" key="2">
    <source>
        <dbReference type="EMBL" id="KAG8581574.1"/>
    </source>
</evidence>
<accession>A0AAV7C9D7</accession>
<reference evidence="2" key="1">
    <citation type="thesis" date="2020" institute="ProQuest LLC" country="789 East Eisenhower Parkway, Ann Arbor, MI, USA">
        <title>Comparative Genomics and Chromosome Evolution.</title>
        <authorList>
            <person name="Mudd A.B."/>
        </authorList>
    </citation>
    <scope>NUCLEOTIDE SEQUENCE</scope>
    <source>
        <strain evidence="2">237g6f4</strain>
        <tissue evidence="2">Blood</tissue>
    </source>
</reference>
<dbReference type="Proteomes" id="UP000824782">
    <property type="component" value="Unassembled WGS sequence"/>
</dbReference>
<gene>
    <name evidence="2" type="ORF">GDO81_007721</name>
</gene>
<proteinExistence type="predicted"/>
<dbReference type="EMBL" id="WNYA01000003">
    <property type="protein sequence ID" value="KAG8581574.1"/>
    <property type="molecule type" value="Genomic_DNA"/>
</dbReference>
<evidence type="ECO:0000313" key="3">
    <source>
        <dbReference type="Proteomes" id="UP000824782"/>
    </source>
</evidence>
<dbReference type="AlphaFoldDB" id="A0AAV7C9D7"/>
<organism evidence="2 3">
    <name type="scientific">Engystomops pustulosus</name>
    <name type="common">Tungara frog</name>
    <name type="synonym">Physalaemus pustulosus</name>
    <dbReference type="NCBI Taxonomy" id="76066"/>
    <lineage>
        <taxon>Eukaryota</taxon>
        <taxon>Metazoa</taxon>
        <taxon>Chordata</taxon>
        <taxon>Craniata</taxon>
        <taxon>Vertebrata</taxon>
        <taxon>Euteleostomi</taxon>
        <taxon>Amphibia</taxon>
        <taxon>Batrachia</taxon>
        <taxon>Anura</taxon>
        <taxon>Neobatrachia</taxon>
        <taxon>Hyloidea</taxon>
        <taxon>Leptodactylidae</taxon>
        <taxon>Leiuperinae</taxon>
        <taxon>Engystomops</taxon>
    </lineage>
</organism>
<evidence type="ECO:0000256" key="1">
    <source>
        <dbReference type="SAM" id="SignalP"/>
    </source>
</evidence>
<keyword evidence="3" id="KW-1185">Reference proteome</keyword>
<comment type="caution">
    <text evidence="2">The sequence shown here is derived from an EMBL/GenBank/DDBJ whole genome shotgun (WGS) entry which is preliminary data.</text>
</comment>
<protein>
    <submittedName>
        <fullName evidence="2">Uncharacterized protein</fullName>
    </submittedName>
</protein>
<sequence>MGSLSCAASSNGRSVFLTILVTCTSTLGQESHSLESSGSKTNLFLKFFDIRILFSGSFHSSYTNSLRVSFKGNTLWRFAFNPPNNGDDPSSNLGFLHGGALDVAAAIDETTFSSMNPLSSSRKDDFSSRMKLSIHTLQIGFLYESGIEWLHMLHFLVLVLSDFSGLSGLLALSPFSSLPFPLDPRSFS</sequence>